<dbReference type="InterPro" id="IPR036390">
    <property type="entry name" value="WH_DNA-bd_sf"/>
</dbReference>
<dbReference type="Proteomes" id="UP000565286">
    <property type="component" value="Unassembled WGS sequence"/>
</dbReference>
<proteinExistence type="predicted"/>
<name>A0A7W6CA27_9HYPH</name>
<dbReference type="Gene3D" id="1.10.10.10">
    <property type="entry name" value="Winged helix-like DNA-binding domain superfamily/Winged helix DNA-binding domain"/>
    <property type="match status" value="1"/>
</dbReference>
<dbReference type="InterPro" id="IPR005149">
    <property type="entry name" value="Tscrpt_reg_PadR_N"/>
</dbReference>
<evidence type="ECO:0000313" key="2">
    <source>
        <dbReference type="EMBL" id="MBB3948445.1"/>
    </source>
</evidence>
<protein>
    <submittedName>
        <fullName evidence="2">DNA-binding PadR family transcriptional regulator</fullName>
    </submittedName>
</protein>
<dbReference type="InterPro" id="IPR036388">
    <property type="entry name" value="WH-like_DNA-bd_sf"/>
</dbReference>
<dbReference type="GO" id="GO:0003677">
    <property type="term" value="F:DNA binding"/>
    <property type="evidence" value="ECO:0007669"/>
    <property type="project" value="UniProtKB-KW"/>
</dbReference>
<accession>A0A7W6CA27</accession>
<comment type="caution">
    <text evidence="2">The sequence shown here is derived from an EMBL/GenBank/DDBJ whole genome shotgun (WGS) entry which is preliminary data.</text>
</comment>
<sequence>MFGATELEMEILRLLMTGNRLYGLEMVKESERLKRGTIYVYLSRMEEKDWVKSEAEKEPSMPGLPRRRYWITGKGQRVFERASELRKEFMTLSEGYAV</sequence>
<keyword evidence="2" id="KW-0238">DNA-binding</keyword>
<dbReference type="RefSeq" id="WP_183897773.1">
    <property type="nucleotide sequence ID" value="NZ_JACIDV010000018.1"/>
</dbReference>
<gene>
    <name evidence="2" type="ORF">GGQ73_004432</name>
</gene>
<feature type="domain" description="Transcription regulator PadR N-terminal" evidence="1">
    <location>
        <begin position="11"/>
        <end position="80"/>
    </location>
</feature>
<keyword evidence="3" id="KW-1185">Reference proteome</keyword>
<reference evidence="2 3" key="1">
    <citation type="submission" date="2020-08" db="EMBL/GenBank/DDBJ databases">
        <title>Genomic Encyclopedia of Type Strains, Phase IV (KMG-IV): sequencing the most valuable type-strain genomes for metagenomic binning, comparative biology and taxonomic classification.</title>
        <authorList>
            <person name="Goeker M."/>
        </authorList>
    </citation>
    <scope>NUCLEOTIDE SEQUENCE [LARGE SCALE GENOMIC DNA]</scope>
    <source>
        <strain evidence="2 3">DSM 26438</strain>
    </source>
</reference>
<organism evidence="2 3">
    <name type="scientific">Rhizobium skierniewicense</name>
    <dbReference type="NCBI Taxonomy" id="984260"/>
    <lineage>
        <taxon>Bacteria</taxon>
        <taxon>Pseudomonadati</taxon>
        <taxon>Pseudomonadota</taxon>
        <taxon>Alphaproteobacteria</taxon>
        <taxon>Hyphomicrobiales</taxon>
        <taxon>Rhizobiaceae</taxon>
        <taxon>Rhizobium/Agrobacterium group</taxon>
        <taxon>Rhizobium</taxon>
    </lineage>
</organism>
<dbReference type="EMBL" id="JACIDV010000018">
    <property type="protein sequence ID" value="MBB3948445.1"/>
    <property type="molecule type" value="Genomic_DNA"/>
</dbReference>
<dbReference type="Pfam" id="PF03551">
    <property type="entry name" value="PadR"/>
    <property type="match status" value="1"/>
</dbReference>
<evidence type="ECO:0000313" key="3">
    <source>
        <dbReference type="Proteomes" id="UP000565286"/>
    </source>
</evidence>
<dbReference type="SUPFAM" id="SSF46785">
    <property type="entry name" value="Winged helix' DNA-binding domain"/>
    <property type="match status" value="1"/>
</dbReference>
<dbReference type="AlphaFoldDB" id="A0A7W6CA27"/>
<evidence type="ECO:0000259" key="1">
    <source>
        <dbReference type="Pfam" id="PF03551"/>
    </source>
</evidence>